<feature type="region of interest" description="Disordered" evidence="1">
    <location>
        <begin position="348"/>
        <end position="367"/>
    </location>
</feature>
<feature type="region of interest" description="Disordered" evidence="1">
    <location>
        <begin position="124"/>
        <end position="177"/>
    </location>
</feature>
<proteinExistence type="predicted"/>
<name>A0A9C7BLL3_9VIRU</name>
<evidence type="ECO:0000256" key="1">
    <source>
        <dbReference type="SAM" id="MobiDB-lite"/>
    </source>
</evidence>
<feature type="compositionally biased region" description="Low complexity" evidence="1">
    <location>
        <begin position="189"/>
        <end position="198"/>
    </location>
</feature>
<feature type="region of interest" description="Disordered" evidence="1">
    <location>
        <begin position="310"/>
        <end position="336"/>
    </location>
</feature>
<feature type="compositionally biased region" description="Low complexity" evidence="1">
    <location>
        <begin position="18"/>
        <end position="34"/>
    </location>
</feature>
<feature type="region of interest" description="Disordered" evidence="1">
    <location>
        <begin position="507"/>
        <end position="544"/>
    </location>
</feature>
<evidence type="ECO:0000313" key="2">
    <source>
        <dbReference type="EMBL" id="BDT62056.1"/>
    </source>
</evidence>
<feature type="compositionally biased region" description="Basic and acidic residues" evidence="1">
    <location>
        <begin position="131"/>
        <end position="146"/>
    </location>
</feature>
<accession>A0A9C7BLL3</accession>
<feature type="compositionally biased region" description="Low complexity" evidence="1">
    <location>
        <begin position="310"/>
        <end position="333"/>
    </location>
</feature>
<feature type="compositionally biased region" description="Low complexity" evidence="1">
    <location>
        <begin position="352"/>
        <end position="367"/>
    </location>
</feature>
<organism evidence="2">
    <name type="scientific">Penaeus monodon majanivirus B</name>
    <dbReference type="NCBI Taxonomy" id="2984272"/>
    <lineage>
        <taxon>Viruses</taxon>
        <taxon>Viruses incertae sedis</taxon>
        <taxon>Naldaviricetes</taxon>
        <taxon>Nimaviridae</taxon>
    </lineage>
</organism>
<feature type="region of interest" description="Disordered" evidence="1">
    <location>
        <begin position="241"/>
        <end position="282"/>
    </location>
</feature>
<reference evidence="2" key="1">
    <citation type="submission" date="2022-10" db="EMBL/GenBank/DDBJ databases">
        <title>Genome sequences of endogenous nimaviruses in decapod crustaceans.</title>
        <authorList>
            <person name="Kawato S."/>
            <person name="Nozaki R."/>
            <person name="Kondo H."/>
            <person name="Hirono I."/>
        </authorList>
    </citation>
    <scope>NUCLEOTIDE SEQUENCE</scope>
    <source>
        <strain evidence="2">Mikawa2016</strain>
    </source>
</reference>
<feature type="compositionally biased region" description="Basic and acidic residues" evidence="1">
    <location>
        <begin position="203"/>
        <end position="217"/>
    </location>
</feature>
<sequence length="796" mass="90779">MIINKQNNQNKIMKTHTNTTTTANNNNNKNYSNKNKNKKKNTDDQKTLMQELEVMVDEAISKYDNNTNTNNINDTTTTTTTATTTTTNNNNKTDDNAIDDNNNNIEKKLEAMVDEAISKYNNTKLINNDDDDKHSKNMNTECDKSVIKSLAVKKEKKKKKKDRKEKEMENNINNDNKAILENRIKNINMNNSINNNENNNDDDNNKNKKANNDKEEGNDTADTTTSATTITSMDIIINKNNEVNNEENGGNKTTTTTNTTTTITTTTTTTDDDNNNVNNKENGSGITSTDIIINNKIDNGKNDSDIAATTTTTTTSSSSTTTSITNGNNNISNYGIHETAPRYSKDLTADETSNTNTSTTNDNNNNINIYGINEMTPRYSSDLTADETSNTSTFSTINENKNKKRKAVVEVDDKSYKKRRLPKSGLQRLSETFANTFKLLSVNSVPFFISSSVIKESFTSTDKIFFKKRELKYDTTIARQEIEKIFKRGLYLLTEYIKKNYISGEIVNNENGGGDDDDDDDDDARDENDDDDDNDDEPITSYSLSKGLNNTQVCKIISRLIIRGFKGKSKRPNKIRRMLLIILDKMNQNSNNKCQSKTKKNKKTAVLPGSSIQKLQMDIANMLYHYLVEVFPRGFMVIYKKYIEKFVTDNNIMDTLYTKRHDFSMDEYDIDSVVELIMFNIVYPKKREFYRFLEDDPIYNFISEERKKFVFQSAKNKTSVQRPVSKSLFCNNAHRYMIHLNKLRMELNMSPNELMETVFLPVSIDIEETNDRYSSSDSGLYREASTEIGLIIKCYS</sequence>
<feature type="region of interest" description="Disordered" evidence="1">
    <location>
        <begin position="18"/>
        <end position="44"/>
    </location>
</feature>
<feature type="compositionally biased region" description="Basic residues" evidence="1">
    <location>
        <begin position="154"/>
        <end position="163"/>
    </location>
</feature>
<feature type="region of interest" description="Disordered" evidence="1">
    <location>
        <begin position="189"/>
        <end position="227"/>
    </location>
</feature>
<protein>
    <submittedName>
        <fullName evidence="2">Uncharacterized protein</fullName>
    </submittedName>
</protein>
<dbReference type="EMBL" id="LC738871">
    <property type="protein sequence ID" value="BDT62056.1"/>
    <property type="molecule type" value="Genomic_DNA"/>
</dbReference>
<feature type="compositionally biased region" description="Acidic residues" evidence="1">
    <location>
        <begin position="513"/>
        <end position="538"/>
    </location>
</feature>